<comment type="similarity">
    <text evidence="2">Belongs to the bacterial solute-binding protein SsuA/TauA family.</text>
</comment>
<dbReference type="GO" id="GO:0042597">
    <property type="term" value="C:periplasmic space"/>
    <property type="evidence" value="ECO:0007669"/>
    <property type="project" value="UniProtKB-SubCell"/>
</dbReference>
<evidence type="ECO:0000256" key="2">
    <source>
        <dbReference type="ARBA" id="ARBA00010742"/>
    </source>
</evidence>
<dbReference type="PANTHER" id="PTHR30024">
    <property type="entry name" value="ALIPHATIC SULFONATES-BINDING PROTEIN-RELATED"/>
    <property type="match status" value="1"/>
</dbReference>
<dbReference type="RefSeq" id="WP_189603632.1">
    <property type="nucleotide sequence ID" value="NZ_BMXB01000002.1"/>
</dbReference>
<reference evidence="5" key="1">
    <citation type="journal article" date="2014" name="Int. J. Syst. Evol. Microbiol.">
        <title>Complete genome sequence of Corynebacterium casei LMG S-19264T (=DSM 44701T), isolated from a smear-ripened cheese.</title>
        <authorList>
            <consortium name="US DOE Joint Genome Institute (JGI-PGF)"/>
            <person name="Walter F."/>
            <person name="Albersmeier A."/>
            <person name="Kalinowski J."/>
            <person name="Ruckert C."/>
        </authorList>
    </citation>
    <scope>NUCLEOTIDE SEQUENCE</scope>
    <source>
        <strain evidence="5">KCTC 12719</strain>
    </source>
</reference>
<sequence length="283" mass="32585">MKNIRVGGVPEHFNLPWHLSMENKDFEKQGLELTWKDFPDGTGAMCKALRDNEIDVSVILTEGIIKDIIAGNKVKIVQEYIGSSLKWGIHVAEGSGYKNLEDLQDEKVAISRYGSGSHLMAFVNARRLGWEPDKLEFEVVTDIEGAVKALKDGDAAYFMWEHFTTKPLVDRGIFRRLGDCPTPWPCFVIAVREEFLKENQDAVKQMLDTLNYKTKDFKEIPGIEKQLSERYGQKEEDIKEWLKMTSWSRELISETELDRVQDHLKELDLIPEKVRNSSLIHPF</sequence>
<dbReference type="EMBL" id="BMXB01000002">
    <property type="protein sequence ID" value="GHA30715.1"/>
    <property type="molecule type" value="Genomic_DNA"/>
</dbReference>
<protein>
    <submittedName>
        <fullName evidence="5">ABC transporter substrate-binding protein</fullName>
    </submittedName>
</protein>
<keyword evidence="3" id="KW-0732">Signal</keyword>
<dbReference type="CDD" id="cd13637">
    <property type="entry name" value="PBP2_Ca3427_like"/>
    <property type="match status" value="1"/>
</dbReference>
<dbReference type="Pfam" id="PF22384">
    <property type="entry name" value="PBP2_Ca3427_like"/>
    <property type="match status" value="1"/>
</dbReference>
<dbReference type="InterPro" id="IPR054364">
    <property type="entry name" value="Ca3427-like_PBP2"/>
</dbReference>
<evidence type="ECO:0000313" key="6">
    <source>
        <dbReference type="Proteomes" id="UP000610456"/>
    </source>
</evidence>
<dbReference type="Proteomes" id="UP000610456">
    <property type="component" value="Unassembled WGS sequence"/>
</dbReference>
<dbReference type="AlphaFoldDB" id="A0A918VWV1"/>
<evidence type="ECO:0000256" key="3">
    <source>
        <dbReference type="ARBA" id="ARBA00022729"/>
    </source>
</evidence>
<proteinExistence type="inferred from homology"/>
<name>A0A918VWV1_9FLAO</name>
<dbReference type="Gene3D" id="3.40.190.10">
    <property type="entry name" value="Periplasmic binding protein-like II"/>
    <property type="match status" value="2"/>
</dbReference>
<comment type="caution">
    <text evidence="5">The sequence shown here is derived from an EMBL/GenBank/DDBJ whole genome shotgun (WGS) entry which is preliminary data.</text>
</comment>
<keyword evidence="6" id="KW-1185">Reference proteome</keyword>
<organism evidence="5 6">
    <name type="scientific">Salinimicrobium marinum</name>
    <dbReference type="NCBI Taxonomy" id="680283"/>
    <lineage>
        <taxon>Bacteria</taxon>
        <taxon>Pseudomonadati</taxon>
        <taxon>Bacteroidota</taxon>
        <taxon>Flavobacteriia</taxon>
        <taxon>Flavobacteriales</taxon>
        <taxon>Flavobacteriaceae</taxon>
        <taxon>Salinimicrobium</taxon>
    </lineage>
</organism>
<dbReference type="SUPFAM" id="SSF53850">
    <property type="entry name" value="Periplasmic binding protein-like II"/>
    <property type="match status" value="1"/>
</dbReference>
<accession>A0A918VWV1</accession>
<evidence type="ECO:0000313" key="5">
    <source>
        <dbReference type="EMBL" id="GHA30715.1"/>
    </source>
</evidence>
<evidence type="ECO:0000256" key="1">
    <source>
        <dbReference type="ARBA" id="ARBA00004418"/>
    </source>
</evidence>
<evidence type="ECO:0000259" key="4">
    <source>
        <dbReference type="Pfam" id="PF22384"/>
    </source>
</evidence>
<comment type="subcellular location">
    <subcellularLocation>
        <location evidence="1">Periplasm</location>
    </subcellularLocation>
</comment>
<dbReference type="PANTHER" id="PTHR30024:SF47">
    <property type="entry name" value="TAURINE-BINDING PERIPLASMIC PROTEIN"/>
    <property type="match status" value="1"/>
</dbReference>
<feature type="domain" description="Ca3427-like PBP 2" evidence="4">
    <location>
        <begin position="93"/>
        <end position="179"/>
    </location>
</feature>
<gene>
    <name evidence="5" type="ORF">GCM10007103_10290</name>
</gene>
<reference evidence="5" key="2">
    <citation type="submission" date="2020-09" db="EMBL/GenBank/DDBJ databases">
        <authorList>
            <person name="Sun Q."/>
            <person name="Kim S."/>
        </authorList>
    </citation>
    <scope>NUCLEOTIDE SEQUENCE</scope>
    <source>
        <strain evidence="5">KCTC 12719</strain>
    </source>
</reference>